<feature type="transmembrane region" description="Helical" evidence="1">
    <location>
        <begin position="38"/>
        <end position="56"/>
    </location>
</feature>
<keyword evidence="1" id="KW-0472">Membrane</keyword>
<evidence type="ECO:0000313" key="2">
    <source>
        <dbReference type="EMBL" id="QIG68112.1"/>
    </source>
</evidence>
<keyword evidence="3" id="KW-1185">Reference proteome</keyword>
<evidence type="ECO:0000313" key="3">
    <source>
        <dbReference type="Proteomes" id="UP000605518"/>
    </source>
</evidence>
<dbReference type="EMBL" id="MN988486">
    <property type="protein sequence ID" value="QIG68112.1"/>
    <property type="molecule type" value="Genomic_DNA"/>
</dbReference>
<keyword evidence="1" id="KW-0812">Transmembrane</keyword>
<reference evidence="2" key="1">
    <citation type="submission" date="2020-01" db="EMBL/GenBank/DDBJ databases">
        <title>Patterns of diversity and host range of bacteriophage communities associated with bean-nodulatin bacteria.</title>
        <authorList>
            <person name="Vann Cauwenberghe J."/>
            <person name="Santamaria R.I."/>
            <person name="Bustos P."/>
            <person name="Juarez S."/>
            <person name="Gonzalez V."/>
        </authorList>
    </citation>
    <scope>NUCLEOTIDE SEQUENCE</scope>
</reference>
<gene>
    <name evidence="2" type="ORF">EVB55_177</name>
</gene>
<organism evidence="2 3">
    <name type="scientific">Rhizobium phage RHph_Y68</name>
    <dbReference type="NCBI Taxonomy" id="2509787"/>
    <lineage>
        <taxon>Viruses</taxon>
        <taxon>Duplodnaviria</taxon>
        <taxon>Heunggongvirae</taxon>
        <taxon>Uroviricota</taxon>
        <taxon>Caudoviricetes</taxon>
        <taxon>Pootjesviridae</taxon>
        <taxon>Staniewskivirinae</taxon>
        <taxon>Trinifflemingvirus</taxon>
        <taxon>Trinifflemingvirus Y68</taxon>
    </lineage>
</organism>
<keyword evidence="1" id="KW-1133">Transmembrane helix</keyword>
<sequence length="73" mass="8261">MTWKQIVIDFIIIIIGIIAGAFFDHLGDQPDLTIEMRYLYFAGFVLSIGIVIYSLYRASNELFGNDDDDLTPA</sequence>
<protein>
    <recommendedName>
        <fullName evidence="4">Transmembrane protein</fullName>
    </recommendedName>
</protein>
<dbReference type="Proteomes" id="UP000605518">
    <property type="component" value="Segment"/>
</dbReference>
<proteinExistence type="predicted"/>
<name>A0A7S5QY68_9CAUD</name>
<evidence type="ECO:0008006" key="4">
    <source>
        <dbReference type="Google" id="ProtNLM"/>
    </source>
</evidence>
<feature type="transmembrane region" description="Helical" evidence="1">
    <location>
        <begin position="6"/>
        <end position="26"/>
    </location>
</feature>
<evidence type="ECO:0000256" key="1">
    <source>
        <dbReference type="SAM" id="Phobius"/>
    </source>
</evidence>
<accession>A0A7S5QY68</accession>